<evidence type="ECO:0000313" key="2">
    <source>
        <dbReference type="EMBL" id="AAO40245.1"/>
    </source>
</evidence>
<name>Q7YN60_EIMTE</name>
<dbReference type="GO" id="GO:0005840">
    <property type="term" value="C:ribosome"/>
    <property type="evidence" value="ECO:0007669"/>
    <property type="project" value="UniProtKB-KW"/>
</dbReference>
<keyword evidence="2" id="KW-0933">Apicoplast</keyword>
<keyword evidence="2" id="KW-0934">Plastid</keyword>
<feature type="transmembrane region" description="Helical" evidence="1">
    <location>
        <begin position="73"/>
        <end position="91"/>
    </location>
</feature>
<feature type="transmembrane region" description="Helical" evidence="1">
    <location>
        <begin position="39"/>
        <end position="58"/>
    </location>
</feature>
<protein>
    <submittedName>
        <fullName evidence="2">Ribosomal protein S2</fullName>
    </submittedName>
</protein>
<dbReference type="Gene3D" id="1.10.287.610">
    <property type="entry name" value="Helix hairpin bin"/>
    <property type="match status" value="1"/>
</dbReference>
<evidence type="ECO:0000256" key="1">
    <source>
        <dbReference type="SAM" id="Phobius"/>
    </source>
</evidence>
<dbReference type="GeneID" id="1263700"/>
<keyword evidence="1" id="KW-0472">Membrane</keyword>
<dbReference type="Gene3D" id="3.40.50.10490">
    <property type="entry name" value="Glucose-6-phosphate isomerase like protein, domain 1"/>
    <property type="match status" value="1"/>
</dbReference>
<dbReference type="InterPro" id="IPR023591">
    <property type="entry name" value="Ribosomal_uS2_flav_dom_sf"/>
</dbReference>
<sequence length="233" mass="28489">MLNINILDLIKKKIIPIKYIIKPKNYYRDNFLYNNFNKYIIELFNLLNSLSIIYLYIYKYSSLKQKILLSTDYIQYIFILKLITSLTSNYYIYSDIYSGIFSNWFFLKKKLIIYNWLRYFFLTNLIIKNNYKNIFYIYYTLYLIYLKLKLKYNNLRNLNTIPNLLIFIILEKNKFLKEILKLNKNIIIISNKNLNKNLFKNNIKIITDTKNLNIVYIIFKIITTSIYHGILYN</sequence>
<organism evidence="2">
    <name type="scientific">Eimeria tenella</name>
    <name type="common">Coccidian parasite</name>
    <dbReference type="NCBI Taxonomy" id="5802"/>
    <lineage>
        <taxon>Eukaryota</taxon>
        <taxon>Sar</taxon>
        <taxon>Alveolata</taxon>
        <taxon>Apicomplexa</taxon>
        <taxon>Conoidasida</taxon>
        <taxon>Coccidia</taxon>
        <taxon>Eucoccidiorida</taxon>
        <taxon>Eimeriorina</taxon>
        <taxon>Eimeriidae</taxon>
        <taxon>Eimeria</taxon>
    </lineage>
</organism>
<dbReference type="SUPFAM" id="SSF52313">
    <property type="entry name" value="Ribosomal protein S2"/>
    <property type="match status" value="1"/>
</dbReference>
<keyword evidence="2" id="KW-0687">Ribonucleoprotein</keyword>
<reference evidence="2" key="1">
    <citation type="journal article" date="2003" name="Gene">
        <title>Apicoplast genome of the coccidian Eimeria tenella.</title>
        <authorList>
            <person name="Cai X."/>
            <person name="Fuller A.L."/>
            <person name="McDougald L.R."/>
            <person name="Zhu G."/>
        </authorList>
    </citation>
    <scope>NUCLEOTIDE SEQUENCE</scope>
</reference>
<feature type="transmembrane region" description="Helical" evidence="1">
    <location>
        <begin position="214"/>
        <end position="232"/>
    </location>
</feature>
<dbReference type="AlphaFoldDB" id="Q7YN60"/>
<keyword evidence="2" id="KW-0689">Ribosomal protein</keyword>
<dbReference type="RefSeq" id="NP_852644.1">
    <property type="nucleotide sequence ID" value="NC_004823.1"/>
</dbReference>
<keyword evidence="1" id="KW-1133">Transmembrane helix</keyword>
<dbReference type="EMBL" id="AY217738">
    <property type="protein sequence ID" value="AAO40245.1"/>
    <property type="molecule type" value="Genomic_DNA"/>
</dbReference>
<dbReference type="VEuPathDB" id="ToxoDB:ETH2_API04900"/>
<proteinExistence type="predicted"/>
<keyword evidence="1" id="KW-0812">Transmembrane</keyword>
<geneLocation type="apicoplast" evidence="2"/>
<accession>Q7YN60</accession>